<evidence type="ECO:0000259" key="1">
    <source>
        <dbReference type="Pfam" id="PF19994"/>
    </source>
</evidence>
<proteinExistence type="predicted"/>
<sequence>MSMSFLEALNKAGCIDKQITESDDRFDKVNAAAEKFANDMEPNLLIDGFHSLIKESFFETNVAMQSAYSTLKEYWINVGFIYPDEKPHRLLTAMVLYACVKLAEKNNSYASMLALNIVDIWPYLSVHNPHIILSKELVDEWNKKLNIYSYSTYTESVEIKGLKNKTFKSEIFQADGEVEVSAEKVAKNFTDTFKELNDQINSVSSALKSPFEYQNEQLNILWWYEAKYSQSFFKSYREIDPLLNPLVMAIDLLQLIKGYPAPVSSTYILAESINQTENANYDTKYPLIDILKKIRENKAELLTKDIFNNLELSSNQNCLNIRDLIVSAFKTDIDLETLKNQCIIQIDEISLPNLAKAIYRQEQVYRFQE</sequence>
<feature type="domain" description="GTPase-associated system helical" evidence="1">
    <location>
        <begin position="9"/>
        <end position="366"/>
    </location>
</feature>
<dbReference type="Pfam" id="PF19994">
    <property type="entry name" value="GASH"/>
    <property type="match status" value="1"/>
</dbReference>
<organism evidence="2 3">
    <name type="scientific">Acinetobacter junii</name>
    <dbReference type="NCBI Taxonomy" id="40215"/>
    <lineage>
        <taxon>Bacteria</taxon>
        <taxon>Pseudomonadati</taxon>
        <taxon>Pseudomonadota</taxon>
        <taxon>Gammaproteobacteria</taxon>
        <taxon>Moraxellales</taxon>
        <taxon>Moraxellaceae</taxon>
        <taxon>Acinetobacter</taxon>
    </lineage>
</organism>
<name>A0A365PLM0_ACIJU</name>
<dbReference type="Proteomes" id="UP000253688">
    <property type="component" value="Unassembled WGS sequence"/>
</dbReference>
<reference evidence="2 3" key="1">
    <citation type="submission" date="2018-04" db="EMBL/GenBank/DDBJ databases">
        <title>Acinetobacter junii Genome sequencing and assembly.</title>
        <authorList>
            <person name="Su J."/>
            <person name="Rensing C."/>
            <person name="Mazhar H.S."/>
        </authorList>
    </citation>
    <scope>NUCLEOTIDE SEQUENCE [LARGE SCALE GENOMIC DNA]</scope>
    <source>
        <strain evidence="2 3">SC22</strain>
    </source>
</reference>
<dbReference type="RefSeq" id="WP_005317202.1">
    <property type="nucleotide sequence ID" value="NZ_CP131470.1"/>
</dbReference>
<dbReference type="AlphaFoldDB" id="A0A365PLM0"/>
<evidence type="ECO:0000313" key="3">
    <source>
        <dbReference type="Proteomes" id="UP000253688"/>
    </source>
</evidence>
<dbReference type="InterPro" id="IPR045523">
    <property type="entry name" value="GASH"/>
</dbReference>
<dbReference type="EMBL" id="QEWH01000018">
    <property type="protein sequence ID" value="RBA49411.1"/>
    <property type="molecule type" value="Genomic_DNA"/>
</dbReference>
<evidence type="ECO:0000313" key="2">
    <source>
        <dbReference type="EMBL" id="RBA49411.1"/>
    </source>
</evidence>
<dbReference type="GeneID" id="86815215"/>
<protein>
    <recommendedName>
        <fullName evidence="1">GTPase-associated system helical domain-containing protein</fullName>
    </recommendedName>
</protein>
<accession>A0A365PLM0</accession>
<comment type="caution">
    <text evidence="2">The sequence shown here is derived from an EMBL/GenBank/DDBJ whole genome shotgun (WGS) entry which is preliminary data.</text>
</comment>
<gene>
    <name evidence="2" type="ORF">DC346_03200</name>
</gene>